<reference evidence="2 3" key="1">
    <citation type="journal article" date="2019" name="Int. J. Syst. Evol. Microbiol.">
        <title>The Global Catalogue of Microorganisms (GCM) 10K type strain sequencing project: providing services to taxonomists for standard genome sequencing and annotation.</title>
        <authorList>
            <consortium name="The Broad Institute Genomics Platform"/>
            <consortium name="The Broad Institute Genome Sequencing Center for Infectious Disease"/>
            <person name="Wu L."/>
            <person name="Ma J."/>
        </authorList>
    </citation>
    <scope>NUCLEOTIDE SEQUENCE [LARGE SCALE GENOMIC DNA]</scope>
    <source>
        <strain evidence="2 3">JCM 14718</strain>
    </source>
</reference>
<dbReference type="Proteomes" id="UP001500618">
    <property type="component" value="Unassembled WGS sequence"/>
</dbReference>
<dbReference type="PANTHER" id="PTHR43433:SF5">
    <property type="entry name" value="AB HYDROLASE-1 DOMAIN-CONTAINING PROTEIN"/>
    <property type="match status" value="1"/>
</dbReference>
<dbReference type="EMBL" id="BAAANY010000019">
    <property type="protein sequence ID" value="GAA1691354.1"/>
    <property type="molecule type" value="Genomic_DNA"/>
</dbReference>
<dbReference type="Gene3D" id="3.40.50.1820">
    <property type="entry name" value="alpha/beta hydrolase"/>
    <property type="match status" value="1"/>
</dbReference>
<gene>
    <name evidence="2" type="ORF">GCM10009765_45960</name>
</gene>
<keyword evidence="3" id="KW-1185">Reference proteome</keyword>
<keyword evidence="2" id="KW-0378">Hydrolase</keyword>
<dbReference type="GO" id="GO:0016787">
    <property type="term" value="F:hydrolase activity"/>
    <property type="evidence" value="ECO:0007669"/>
    <property type="project" value="UniProtKB-KW"/>
</dbReference>
<proteinExistence type="predicted"/>
<protein>
    <submittedName>
        <fullName evidence="2">Alpha/beta hydrolase</fullName>
    </submittedName>
</protein>
<evidence type="ECO:0000313" key="3">
    <source>
        <dbReference type="Proteomes" id="UP001500618"/>
    </source>
</evidence>
<accession>A0ABN2HPN9</accession>
<dbReference type="InterPro" id="IPR029058">
    <property type="entry name" value="AB_hydrolase_fold"/>
</dbReference>
<feature type="domain" description="AB hydrolase-1" evidence="1">
    <location>
        <begin position="23"/>
        <end position="237"/>
    </location>
</feature>
<dbReference type="RefSeq" id="WP_344312482.1">
    <property type="nucleotide sequence ID" value="NZ_BAAANY010000019.1"/>
</dbReference>
<sequence>MEKVQSADGITIAYEKSGTGPAVVLVTGAFCDRGSSATLAAKLRGYTVYRYDRRGRGDSGDAAAYATEREIDDLAAVVAATGAVPYVYGHSSGAILALEAAAGGVPIAKVAAYEPPYTGESPAEVAEQLAQWSAAGERDRAAEGFMRLTGMPQQVIDGVKQSPGWAAMTAIAHTLAYDLRICGDGRPSARLASVSVPTLAMAGGTSAPWAVPAAESVAAVVQGAVVRVVEGQNHNLADAAIAPVLTEFFS</sequence>
<dbReference type="Pfam" id="PF12697">
    <property type="entry name" value="Abhydrolase_6"/>
    <property type="match status" value="1"/>
</dbReference>
<name>A0ABN2HPN9_9ACTN</name>
<dbReference type="InterPro" id="IPR050471">
    <property type="entry name" value="AB_hydrolase"/>
</dbReference>
<dbReference type="SUPFAM" id="SSF53474">
    <property type="entry name" value="alpha/beta-Hydrolases"/>
    <property type="match status" value="1"/>
</dbReference>
<evidence type="ECO:0000259" key="1">
    <source>
        <dbReference type="Pfam" id="PF12697"/>
    </source>
</evidence>
<dbReference type="PANTHER" id="PTHR43433">
    <property type="entry name" value="HYDROLASE, ALPHA/BETA FOLD FAMILY PROTEIN"/>
    <property type="match status" value="1"/>
</dbReference>
<evidence type="ECO:0000313" key="2">
    <source>
        <dbReference type="EMBL" id="GAA1691354.1"/>
    </source>
</evidence>
<comment type="caution">
    <text evidence="2">The sequence shown here is derived from an EMBL/GenBank/DDBJ whole genome shotgun (WGS) entry which is preliminary data.</text>
</comment>
<dbReference type="InterPro" id="IPR000073">
    <property type="entry name" value="AB_hydrolase_1"/>
</dbReference>
<organism evidence="2 3">
    <name type="scientific">Fodinicola feengrottensis</name>
    <dbReference type="NCBI Taxonomy" id="435914"/>
    <lineage>
        <taxon>Bacteria</taxon>
        <taxon>Bacillati</taxon>
        <taxon>Actinomycetota</taxon>
        <taxon>Actinomycetes</taxon>
        <taxon>Mycobacteriales</taxon>
        <taxon>Fodinicola</taxon>
    </lineage>
</organism>